<name>A0ABR5JDM1_9ACTN</name>
<protein>
    <recommendedName>
        <fullName evidence="3">Copper chaperone PCu(A)C</fullName>
    </recommendedName>
</protein>
<dbReference type="EMBL" id="LGUT01000213">
    <property type="protein sequence ID" value="KOG91530.1"/>
    <property type="molecule type" value="Genomic_DNA"/>
</dbReference>
<dbReference type="Proteomes" id="UP000037020">
    <property type="component" value="Unassembled WGS sequence"/>
</dbReference>
<evidence type="ECO:0000313" key="2">
    <source>
        <dbReference type="Proteomes" id="UP000037020"/>
    </source>
</evidence>
<dbReference type="InterPro" id="IPR036182">
    <property type="entry name" value="PCuAC_sf"/>
</dbReference>
<organism evidence="1 2">
    <name type="scientific">Streptomyces varsoviensis</name>
    <dbReference type="NCBI Taxonomy" id="67373"/>
    <lineage>
        <taxon>Bacteria</taxon>
        <taxon>Bacillati</taxon>
        <taxon>Actinomycetota</taxon>
        <taxon>Actinomycetes</taxon>
        <taxon>Kitasatosporales</taxon>
        <taxon>Streptomycetaceae</taxon>
        <taxon>Streptomyces</taxon>
    </lineage>
</organism>
<evidence type="ECO:0008006" key="3">
    <source>
        <dbReference type="Google" id="ProtNLM"/>
    </source>
</evidence>
<sequence>MGAAPAPLWRAVAPAVRAALVPVAAFVVALGGLGAWAASGAAGSPAELEVTGGRMLLPFDGGETAAFFQVRNTGGADDELLRVEVPSAREAMLSRNVERDGAGTMEMLGSMPVPAGGELAMSHRGMDIMVQGPPKARVGDRVPFVLHFRESGAVEAVAEVVRPGS</sequence>
<evidence type="ECO:0000313" key="1">
    <source>
        <dbReference type="EMBL" id="KOG91530.1"/>
    </source>
</evidence>
<accession>A0ABR5JDM1</accession>
<dbReference type="PANTHER" id="PTHR36302">
    <property type="entry name" value="BLR7088 PROTEIN"/>
    <property type="match status" value="1"/>
</dbReference>
<dbReference type="InterPro" id="IPR058248">
    <property type="entry name" value="Lxx211020-like"/>
</dbReference>
<gene>
    <name evidence="1" type="ORF">ADK38_02660</name>
</gene>
<dbReference type="Gene3D" id="2.60.40.1890">
    <property type="entry name" value="PCu(A)C copper chaperone"/>
    <property type="match status" value="1"/>
</dbReference>
<proteinExistence type="predicted"/>
<keyword evidence="2" id="KW-1185">Reference proteome</keyword>
<dbReference type="PANTHER" id="PTHR36302:SF1">
    <property type="entry name" value="COPPER CHAPERONE PCU(A)C"/>
    <property type="match status" value="1"/>
</dbReference>
<dbReference type="SUPFAM" id="SSF110087">
    <property type="entry name" value="DR1885-like metal-binding protein"/>
    <property type="match status" value="1"/>
</dbReference>
<comment type="caution">
    <text evidence="1">The sequence shown here is derived from an EMBL/GenBank/DDBJ whole genome shotgun (WGS) entry which is preliminary data.</text>
</comment>
<dbReference type="InterPro" id="IPR007410">
    <property type="entry name" value="LpqE-like"/>
</dbReference>
<reference evidence="1 2" key="1">
    <citation type="submission" date="2015-07" db="EMBL/GenBank/DDBJ databases">
        <authorList>
            <person name="Ju K.-S."/>
            <person name="Doroghazi J.R."/>
            <person name="Metcalf W.W."/>
        </authorList>
    </citation>
    <scope>NUCLEOTIDE SEQUENCE [LARGE SCALE GENOMIC DNA]</scope>
    <source>
        <strain evidence="1 2">NRRL B-3589</strain>
    </source>
</reference>
<dbReference type="Pfam" id="PF04314">
    <property type="entry name" value="PCuAC"/>
    <property type="match status" value="1"/>
</dbReference>